<protein>
    <submittedName>
        <fullName evidence="1">Uncharacterized protein</fullName>
    </submittedName>
</protein>
<accession>A0AAP7N9S8</accession>
<sequence length="68" mass="7083">MTQSIILSAVLLTEAAAVAPSASQLGPAGKINPNTAAGCSRMPRLIQEAQRVSFKTATSLKLFIVKTI</sequence>
<proteinExistence type="predicted"/>
<dbReference type="AlphaFoldDB" id="A0AAP7N9S8"/>
<organism evidence="1 2">
    <name type="scientific">Bacillus amyloliquefaciens</name>
    <name type="common">Bacillus velezensis</name>
    <dbReference type="NCBI Taxonomy" id="1390"/>
    <lineage>
        <taxon>Bacteria</taxon>
        <taxon>Bacillati</taxon>
        <taxon>Bacillota</taxon>
        <taxon>Bacilli</taxon>
        <taxon>Bacillales</taxon>
        <taxon>Bacillaceae</taxon>
        <taxon>Bacillus</taxon>
        <taxon>Bacillus amyloliquefaciens group</taxon>
    </lineage>
</organism>
<evidence type="ECO:0000313" key="2">
    <source>
        <dbReference type="Proteomes" id="UP000180036"/>
    </source>
</evidence>
<evidence type="ECO:0000313" key="1">
    <source>
        <dbReference type="EMBL" id="OIK22638.1"/>
    </source>
</evidence>
<reference evidence="1 2" key="1">
    <citation type="submission" date="2016-10" db="EMBL/GenBank/DDBJ databases">
        <authorList>
            <person name="Marach S."/>
            <person name="Prathuangwong S."/>
            <person name="Takikawa Y."/>
            <person name="Dohra H."/>
        </authorList>
    </citation>
    <scope>NUCLEOTIDE SEQUENCE [LARGE SCALE GENOMIC DNA]</scope>
    <source>
        <strain evidence="1 2">K2</strain>
    </source>
</reference>
<dbReference type="Proteomes" id="UP000180036">
    <property type="component" value="Unassembled WGS sequence"/>
</dbReference>
<comment type="caution">
    <text evidence="1">The sequence shown here is derived from an EMBL/GenBank/DDBJ whole genome shotgun (WGS) entry which is preliminary data.</text>
</comment>
<name>A0AAP7N9S8_BACAM</name>
<dbReference type="EMBL" id="MOEA01000001">
    <property type="protein sequence ID" value="OIK22638.1"/>
    <property type="molecule type" value="Genomic_DNA"/>
</dbReference>
<gene>
    <name evidence="1" type="ORF">BKP66_03420</name>
</gene>